<dbReference type="InterPro" id="IPR001650">
    <property type="entry name" value="Helicase_C-like"/>
</dbReference>
<sequence>MPVGVSVPLSINSSEELMDELARFSGINTVKPETISGLKVKLEYHQAQALGWMHMCEMLEPFGGILADDTGLGSTWTIIAWLLIQKLQNQEDTHSCYGGETLIVCPKSILSKWVDDIQAVAGDQLKVYMYYGKNRDISEISSADIVITSYTVVKYDWNNDRNLLNPNWRRVILDEAQAIRNIQTERSKAISALKSRFRWAVTGSPIQNSTHDFMALLGFLFRGPIKMDRCLCLRRTISDVQTTGQLQNFPQLIPKEIKIELNEQERILYNKVRSKLDLCVETRTMIHLVRTQRLQQLCSHPYLIRSLNIIDQNEYEGESTFDCSDTSDENVLSLRNPIFHRNTPSTKISRAIEIINEHVLLEKKKIIVVSQSVALLEILNKHLYKDSTRQLKIMTLTGRTPQHKIGELISDFNESVKPCILLISLKLAETGLNLNGAKYLLFMDLHWNPHLEPQSAIHRLGQQNENVIVFQFVCKDTVDDHIQQVQQTKLSLAFQHFKKYTISKVREVINYFLNLLE</sequence>
<dbReference type="GO" id="GO:0006281">
    <property type="term" value="P:DNA repair"/>
    <property type="evidence" value="ECO:0007669"/>
    <property type="project" value="TreeGrafter"/>
</dbReference>
<dbReference type="SMART" id="SM00487">
    <property type="entry name" value="DEXDc"/>
    <property type="match status" value="1"/>
</dbReference>
<feature type="domain" description="Helicase ATP-binding" evidence="4">
    <location>
        <begin position="55"/>
        <end position="223"/>
    </location>
</feature>
<dbReference type="GO" id="GO:0005524">
    <property type="term" value="F:ATP binding"/>
    <property type="evidence" value="ECO:0007669"/>
    <property type="project" value="UniProtKB-KW"/>
</dbReference>
<reference evidence="6" key="2">
    <citation type="submission" date="2009-10" db="EMBL/GenBank/DDBJ databases">
        <title>The Transposon Galileo Generates Natural Chromosomal Inversions in Drosophila by Ectopic Recombination.</title>
        <authorList>
            <person name="Delprat A."/>
            <person name="Negre B."/>
            <person name="Puig M."/>
            <person name="Ruiz A."/>
        </authorList>
    </citation>
    <scope>NUCLEOTIDE SEQUENCE</scope>
    <source>
        <strain evidence="6">St1</strain>
    </source>
</reference>
<reference evidence="6" key="1">
    <citation type="journal article" date="2005" name="Genome Res.">
        <title>Conservation of regulatory sequences and gene expression patterns in the disintegrating Drosophila Hox gene complex.</title>
        <authorList>
            <person name="Negre B."/>
            <person name="Casillas S."/>
            <person name="Suzanne M."/>
            <person name="Sanchez-Herrero E."/>
            <person name="Akam M."/>
            <person name="Nefedov M."/>
            <person name="Barbadilla A."/>
            <person name="de Jong P."/>
            <person name="Ruiz A."/>
        </authorList>
    </citation>
    <scope>NUCLEOTIDE SEQUENCE</scope>
    <source>
        <strain evidence="6">St1</strain>
    </source>
</reference>
<gene>
    <name evidence="6" type="primary">Dbuz/Dlh</name>
</gene>
<evidence type="ECO:0000313" key="6">
    <source>
        <dbReference type="EMBL" id="ACX47901.1"/>
    </source>
</evidence>
<dbReference type="PANTHER" id="PTHR45626">
    <property type="entry name" value="TRANSCRIPTION TERMINATION FACTOR 2-RELATED"/>
    <property type="match status" value="1"/>
</dbReference>
<keyword evidence="3" id="KW-0067">ATP-binding</keyword>
<name>C9QNR8_DROBU</name>
<keyword evidence="1" id="KW-0547">Nucleotide-binding</keyword>
<dbReference type="PANTHER" id="PTHR45626:SF50">
    <property type="entry name" value="TRANSCRIPTION TERMINATION FACTOR 2"/>
    <property type="match status" value="1"/>
</dbReference>
<dbReference type="SMR" id="C9QNR8"/>
<dbReference type="GO" id="GO:0008094">
    <property type="term" value="F:ATP-dependent activity, acting on DNA"/>
    <property type="evidence" value="ECO:0007669"/>
    <property type="project" value="TreeGrafter"/>
</dbReference>
<dbReference type="CDD" id="cd18793">
    <property type="entry name" value="SF2_C_SNF"/>
    <property type="match status" value="1"/>
</dbReference>
<dbReference type="AlphaFoldDB" id="C9QNR8"/>
<dbReference type="SUPFAM" id="SSF52540">
    <property type="entry name" value="P-loop containing nucleoside triphosphate hydrolases"/>
    <property type="match status" value="2"/>
</dbReference>
<protein>
    <submittedName>
        <fullName evidence="6">Dbuz/Dlh</fullName>
    </submittedName>
</protein>
<dbReference type="InterPro" id="IPR050628">
    <property type="entry name" value="SNF2_RAD54_helicase_TF"/>
</dbReference>
<keyword evidence="2" id="KW-0378">Hydrolase</keyword>
<dbReference type="EMBL" id="AY900632">
    <property type="protein sequence ID" value="ACX47901.1"/>
    <property type="molecule type" value="Genomic_DNA"/>
</dbReference>
<dbReference type="InterPro" id="IPR049730">
    <property type="entry name" value="SNF2/RAD54-like_C"/>
</dbReference>
<dbReference type="InterPro" id="IPR014001">
    <property type="entry name" value="Helicase_ATP-bd"/>
</dbReference>
<feature type="domain" description="Helicase C-terminal" evidence="5">
    <location>
        <begin position="353"/>
        <end position="509"/>
    </location>
</feature>
<organism evidence="6">
    <name type="scientific">Drosophila buzzatii</name>
    <name type="common">Fruit fly</name>
    <dbReference type="NCBI Taxonomy" id="7264"/>
    <lineage>
        <taxon>Eukaryota</taxon>
        <taxon>Metazoa</taxon>
        <taxon>Ecdysozoa</taxon>
        <taxon>Arthropoda</taxon>
        <taxon>Hexapoda</taxon>
        <taxon>Insecta</taxon>
        <taxon>Pterygota</taxon>
        <taxon>Neoptera</taxon>
        <taxon>Endopterygota</taxon>
        <taxon>Diptera</taxon>
        <taxon>Brachycera</taxon>
        <taxon>Muscomorpha</taxon>
        <taxon>Ephydroidea</taxon>
        <taxon>Drosophilidae</taxon>
        <taxon>Drosophila</taxon>
    </lineage>
</organism>
<dbReference type="GO" id="GO:0016787">
    <property type="term" value="F:hydrolase activity"/>
    <property type="evidence" value="ECO:0007669"/>
    <property type="project" value="UniProtKB-KW"/>
</dbReference>
<evidence type="ECO:0000256" key="2">
    <source>
        <dbReference type="ARBA" id="ARBA00022801"/>
    </source>
</evidence>
<dbReference type="InterPro" id="IPR038718">
    <property type="entry name" value="SNF2-like_sf"/>
</dbReference>
<accession>C9QNR8</accession>
<proteinExistence type="predicted"/>
<dbReference type="SMART" id="SM00490">
    <property type="entry name" value="HELICc"/>
    <property type="match status" value="1"/>
</dbReference>
<dbReference type="PROSITE" id="PS51194">
    <property type="entry name" value="HELICASE_CTER"/>
    <property type="match status" value="1"/>
</dbReference>
<dbReference type="InterPro" id="IPR027417">
    <property type="entry name" value="P-loop_NTPase"/>
</dbReference>
<dbReference type="Gene3D" id="3.40.50.300">
    <property type="entry name" value="P-loop containing nucleotide triphosphate hydrolases"/>
    <property type="match status" value="1"/>
</dbReference>
<dbReference type="Gene3D" id="3.40.50.10810">
    <property type="entry name" value="Tandem AAA-ATPase domain"/>
    <property type="match status" value="1"/>
</dbReference>
<dbReference type="Pfam" id="PF00176">
    <property type="entry name" value="SNF2-rel_dom"/>
    <property type="match status" value="1"/>
</dbReference>
<evidence type="ECO:0000259" key="4">
    <source>
        <dbReference type="PROSITE" id="PS51192"/>
    </source>
</evidence>
<dbReference type="PROSITE" id="PS51192">
    <property type="entry name" value="HELICASE_ATP_BIND_1"/>
    <property type="match status" value="1"/>
</dbReference>
<evidence type="ECO:0000259" key="5">
    <source>
        <dbReference type="PROSITE" id="PS51194"/>
    </source>
</evidence>
<dbReference type="GO" id="GO:0005634">
    <property type="term" value="C:nucleus"/>
    <property type="evidence" value="ECO:0007669"/>
    <property type="project" value="TreeGrafter"/>
</dbReference>
<evidence type="ECO:0000256" key="3">
    <source>
        <dbReference type="ARBA" id="ARBA00022840"/>
    </source>
</evidence>
<dbReference type="InterPro" id="IPR000330">
    <property type="entry name" value="SNF2_N"/>
</dbReference>
<dbReference type="Pfam" id="PF00271">
    <property type="entry name" value="Helicase_C"/>
    <property type="match status" value="1"/>
</dbReference>
<evidence type="ECO:0000256" key="1">
    <source>
        <dbReference type="ARBA" id="ARBA00022741"/>
    </source>
</evidence>
<dbReference type="CDD" id="cd18008">
    <property type="entry name" value="DEXDc_SHPRH-like"/>
    <property type="match status" value="1"/>
</dbReference>